<dbReference type="Gene3D" id="3.30.40.10">
    <property type="entry name" value="Zinc/RING finger domain, C3HC4 (zinc finger)"/>
    <property type="match status" value="1"/>
</dbReference>
<dbReference type="InterPro" id="IPR013083">
    <property type="entry name" value="Znf_RING/FYVE/PHD"/>
</dbReference>
<proteinExistence type="predicted"/>
<gene>
    <name evidence="6" type="ORF">HAX54_022047</name>
</gene>
<dbReference type="SMART" id="SM00184">
    <property type="entry name" value="RING"/>
    <property type="match status" value="1"/>
</dbReference>
<organism evidence="6 7">
    <name type="scientific">Datura stramonium</name>
    <name type="common">Jimsonweed</name>
    <name type="synonym">Common thornapple</name>
    <dbReference type="NCBI Taxonomy" id="4076"/>
    <lineage>
        <taxon>Eukaryota</taxon>
        <taxon>Viridiplantae</taxon>
        <taxon>Streptophyta</taxon>
        <taxon>Embryophyta</taxon>
        <taxon>Tracheophyta</taxon>
        <taxon>Spermatophyta</taxon>
        <taxon>Magnoliopsida</taxon>
        <taxon>eudicotyledons</taxon>
        <taxon>Gunneridae</taxon>
        <taxon>Pentapetalae</taxon>
        <taxon>asterids</taxon>
        <taxon>lamiids</taxon>
        <taxon>Solanales</taxon>
        <taxon>Solanaceae</taxon>
        <taxon>Solanoideae</taxon>
        <taxon>Datureae</taxon>
        <taxon>Datura</taxon>
    </lineage>
</organism>
<keyword evidence="3" id="KW-0862">Zinc</keyword>
<dbReference type="Pfam" id="PF13639">
    <property type="entry name" value="zf-RING_2"/>
    <property type="match status" value="1"/>
</dbReference>
<dbReference type="Proteomes" id="UP000823775">
    <property type="component" value="Unassembled WGS sequence"/>
</dbReference>
<accession>A0ABS8UUE8</accession>
<evidence type="ECO:0000259" key="5">
    <source>
        <dbReference type="PROSITE" id="PS50089"/>
    </source>
</evidence>
<evidence type="ECO:0000256" key="2">
    <source>
        <dbReference type="ARBA" id="ARBA00022771"/>
    </source>
</evidence>
<evidence type="ECO:0000256" key="4">
    <source>
        <dbReference type="PROSITE-ProRule" id="PRU00175"/>
    </source>
</evidence>
<comment type="caution">
    <text evidence="6">The sequence shown here is derived from an EMBL/GenBank/DDBJ whole genome shotgun (WGS) entry which is preliminary data.</text>
</comment>
<dbReference type="PANTHER" id="PTHR45969">
    <property type="entry name" value="RING ZINC FINGER PROTEIN-RELATED"/>
    <property type="match status" value="1"/>
</dbReference>
<dbReference type="SUPFAM" id="SSF57850">
    <property type="entry name" value="RING/U-box"/>
    <property type="match status" value="1"/>
</dbReference>
<keyword evidence="1" id="KW-0479">Metal-binding</keyword>
<dbReference type="EMBL" id="JACEIK010002647">
    <property type="protein sequence ID" value="MCD9638219.1"/>
    <property type="molecule type" value="Genomic_DNA"/>
</dbReference>
<evidence type="ECO:0000313" key="6">
    <source>
        <dbReference type="EMBL" id="MCD9638219.1"/>
    </source>
</evidence>
<dbReference type="PROSITE" id="PS50089">
    <property type="entry name" value="ZF_RING_2"/>
    <property type="match status" value="1"/>
</dbReference>
<protein>
    <recommendedName>
        <fullName evidence="5">RING-type domain-containing protein</fullName>
    </recommendedName>
</protein>
<dbReference type="CDD" id="cd16448">
    <property type="entry name" value="RING-H2"/>
    <property type="match status" value="1"/>
</dbReference>
<evidence type="ECO:0000256" key="1">
    <source>
        <dbReference type="ARBA" id="ARBA00022723"/>
    </source>
</evidence>
<reference evidence="6 7" key="1">
    <citation type="journal article" date="2021" name="BMC Genomics">
        <title>Datura genome reveals duplications of psychoactive alkaloid biosynthetic genes and high mutation rate following tissue culture.</title>
        <authorList>
            <person name="Rajewski A."/>
            <person name="Carter-House D."/>
            <person name="Stajich J."/>
            <person name="Litt A."/>
        </authorList>
    </citation>
    <scope>NUCLEOTIDE SEQUENCE [LARGE SCALE GENOMIC DNA]</scope>
    <source>
        <strain evidence="6">AR-01</strain>
    </source>
</reference>
<dbReference type="InterPro" id="IPR001841">
    <property type="entry name" value="Znf_RING"/>
</dbReference>
<keyword evidence="7" id="KW-1185">Reference proteome</keyword>
<sequence length="122" mass="14096">MESADQFSLKFKRCWNFLIELSNFPSEKLGCESNGEARNQEVECAVCLCKVEEGLEVKELTCHHIFHKVCLDRWVGFGHVTCPLCRGSLKKSLATELGKHVLVFKFDDLSSSRDKRDSWWLR</sequence>
<dbReference type="PANTHER" id="PTHR45969:SF55">
    <property type="entry name" value="OS07G0686300 PROTEIN"/>
    <property type="match status" value="1"/>
</dbReference>
<name>A0ABS8UUE8_DATST</name>
<evidence type="ECO:0000313" key="7">
    <source>
        <dbReference type="Proteomes" id="UP000823775"/>
    </source>
</evidence>
<keyword evidence="2 4" id="KW-0863">Zinc-finger</keyword>
<evidence type="ECO:0000256" key="3">
    <source>
        <dbReference type="ARBA" id="ARBA00022833"/>
    </source>
</evidence>
<feature type="domain" description="RING-type" evidence="5">
    <location>
        <begin position="44"/>
        <end position="86"/>
    </location>
</feature>